<gene>
    <name evidence="1" type="ORF">CTRU02_203738</name>
</gene>
<reference evidence="1 2" key="1">
    <citation type="journal article" date="2020" name="Phytopathology">
        <title>Genome Sequence Resources of Colletotrichum truncatum, C. plurivorum, C. musicola, and C. sojae: Four Species Pathogenic to Soybean (Glycine max).</title>
        <authorList>
            <person name="Rogerio F."/>
            <person name="Boufleur T.R."/>
            <person name="Ciampi-Guillardi M."/>
            <person name="Sukno S.A."/>
            <person name="Thon M.R."/>
            <person name="Massola Junior N.S."/>
            <person name="Baroncelli R."/>
        </authorList>
    </citation>
    <scope>NUCLEOTIDE SEQUENCE [LARGE SCALE GENOMIC DNA]</scope>
    <source>
        <strain evidence="1 2">CMES1059</strain>
    </source>
</reference>
<protein>
    <submittedName>
        <fullName evidence="1">Uncharacterized protein</fullName>
    </submittedName>
</protein>
<proteinExistence type="predicted"/>
<sequence>MRPPAALNWDPKPPLPPQSGTESRSETKSSLMEESKSDTGREEEADSSLFDTVVRMSRLSVEGSLSSSCCRSSDREVDDGTGRTNVDGRPRPAKVLTNTLTFLTAILS</sequence>
<organism evidence="1 2">
    <name type="scientific">Colletotrichum truncatum</name>
    <name type="common">Anthracnose fungus</name>
    <name type="synonym">Colletotrichum capsici</name>
    <dbReference type="NCBI Taxonomy" id="5467"/>
    <lineage>
        <taxon>Eukaryota</taxon>
        <taxon>Fungi</taxon>
        <taxon>Dikarya</taxon>
        <taxon>Ascomycota</taxon>
        <taxon>Pezizomycotina</taxon>
        <taxon>Sordariomycetes</taxon>
        <taxon>Hypocreomycetidae</taxon>
        <taxon>Glomerellales</taxon>
        <taxon>Glomerellaceae</taxon>
        <taxon>Colletotrichum</taxon>
        <taxon>Colletotrichum truncatum species complex</taxon>
    </lineage>
</organism>
<dbReference type="EMBL" id="VUJX02000002">
    <property type="protein sequence ID" value="KAL0940975.1"/>
    <property type="molecule type" value="Genomic_DNA"/>
</dbReference>
<comment type="caution">
    <text evidence="1">The sequence shown here is derived from an EMBL/GenBank/DDBJ whole genome shotgun (WGS) entry which is preliminary data.</text>
</comment>
<evidence type="ECO:0000313" key="1">
    <source>
        <dbReference type="EMBL" id="KAL0940975.1"/>
    </source>
</evidence>
<accession>A0ACC3ZA46</accession>
<keyword evidence="2" id="KW-1185">Reference proteome</keyword>
<dbReference type="Proteomes" id="UP000805649">
    <property type="component" value="Unassembled WGS sequence"/>
</dbReference>
<name>A0ACC3ZA46_COLTU</name>
<evidence type="ECO:0000313" key="2">
    <source>
        <dbReference type="Proteomes" id="UP000805649"/>
    </source>
</evidence>